<protein>
    <submittedName>
        <fullName evidence="3">DDE endonuclease</fullName>
    </submittedName>
</protein>
<dbReference type="InterPro" id="IPR036397">
    <property type="entry name" value="RNaseH_sf"/>
</dbReference>
<reference evidence="3 4" key="1">
    <citation type="submission" date="2016-06" db="EMBL/GenBank/DDBJ databases">
        <title>Complete genome sequence of Streptomyces griseochromogenes ATCC 14511, the Blasticidin S producer.</title>
        <authorList>
            <person name="Wu L."/>
        </authorList>
    </citation>
    <scope>NUCLEOTIDE SEQUENCE [LARGE SCALE GENOMIC DNA]</scope>
    <source>
        <strain evidence="3 4">ATCC 14511</strain>
    </source>
</reference>
<feature type="domain" description="Tc1-like transposase DDE" evidence="2">
    <location>
        <begin position="29"/>
        <end position="99"/>
    </location>
</feature>
<accession>A0A1B1AZG1</accession>
<dbReference type="KEGG" id="sgs:AVL59_22340"/>
<proteinExistence type="predicted"/>
<keyword evidence="3" id="KW-0378">Hydrolase</keyword>
<dbReference type="EMBL" id="CP016279">
    <property type="protein sequence ID" value="ANP51945.1"/>
    <property type="molecule type" value="Genomic_DNA"/>
</dbReference>
<dbReference type="GO" id="GO:0003676">
    <property type="term" value="F:nucleic acid binding"/>
    <property type="evidence" value="ECO:0007669"/>
    <property type="project" value="InterPro"/>
</dbReference>
<name>A0A1B1AZG1_9ACTN</name>
<dbReference type="InterPro" id="IPR038717">
    <property type="entry name" value="Tc1-like_DDE_dom"/>
</dbReference>
<evidence type="ECO:0000256" key="1">
    <source>
        <dbReference type="SAM" id="MobiDB-lite"/>
    </source>
</evidence>
<evidence type="ECO:0000313" key="4">
    <source>
        <dbReference type="Proteomes" id="UP000092659"/>
    </source>
</evidence>
<feature type="compositionally biased region" description="Basic residues" evidence="1">
    <location>
        <begin position="8"/>
        <end position="24"/>
    </location>
</feature>
<keyword evidence="3" id="KW-0540">Nuclease</keyword>
<evidence type="ECO:0000313" key="3">
    <source>
        <dbReference type="EMBL" id="ANP51945.1"/>
    </source>
</evidence>
<dbReference type="Proteomes" id="UP000092659">
    <property type="component" value="Chromosome"/>
</dbReference>
<keyword evidence="3" id="KW-0255">Endonuclease</keyword>
<dbReference type="Gene3D" id="3.30.420.10">
    <property type="entry name" value="Ribonuclease H-like superfamily/Ribonuclease H"/>
    <property type="match status" value="1"/>
</dbReference>
<dbReference type="OrthoDB" id="341531at2"/>
<evidence type="ECO:0000259" key="2">
    <source>
        <dbReference type="Pfam" id="PF13358"/>
    </source>
</evidence>
<dbReference type="Pfam" id="PF13358">
    <property type="entry name" value="DDE_3"/>
    <property type="match status" value="1"/>
</dbReference>
<dbReference type="GO" id="GO:0004519">
    <property type="term" value="F:endonuclease activity"/>
    <property type="evidence" value="ECO:0007669"/>
    <property type="project" value="UniProtKB-KW"/>
</dbReference>
<dbReference type="STRING" id="68214.AVL59_22340"/>
<feature type="region of interest" description="Disordered" evidence="1">
    <location>
        <begin position="1"/>
        <end position="24"/>
    </location>
</feature>
<gene>
    <name evidence="3" type="ORF">AVL59_22340</name>
</gene>
<sequence length="143" mass="16100">MRPGSRTRLCHRPRTHPAGRGKRRGMGERDFIALIDGTHQLVQAPIVLVWDRLNTHVSHAMRELIAERGWLTAFLPPAYSPDLNPVESVWVHVKRSLADLAVVALDRLETLVRNRLKRLQYRPDTLDGFIAGTGLTLADPTSP</sequence>
<organism evidence="3 4">
    <name type="scientific">Streptomyces griseochromogenes</name>
    <dbReference type="NCBI Taxonomy" id="68214"/>
    <lineage>
        <taxon>Bacteria</taxon>
        <taxon>Bacillati</taxon>
        <taxon>Actinomycetota</taxon>
        <taxon>Actinomycetes</taxon>
        <taxon>Kitasatosporales</taxon>
        <taxon>Streptomycetaceae</taxon>
        <taxon>Streptomyces</taxon>
    </lineage>
</organism>
<dbReference type="AlphaFoldDB" id="A0A1B1AZG1"/>